<evidence type="ECO:0000313" key="1">
    <source>
        <dbReference type="EMBL" id="MEO3693342.1"/>
    </source>
</evidence>
<gene>
    <name evidence="1" type="ORF">ABDJ85_17865</name>
</gene>
<protein>
    <recommendedName>
        <fullName evidence="3">Toxin CptA</fullName>
    </recommendedName>
</protein>
<keyword evidence="2" id="KW-1185">Reference proteome</keyword>
<accession>A0ABV0G6I9</accession>
<organism evidence="1 2">
    <name type="scientific">Roseateles paludis</name>
    <dbReference type="NCBI Taxonomy" id="3145238"/>
    <lineage>
        <taxon>Bacteria</taxon>
        <taxon>Pseudomonadati</taxon>
        <taxon>Pseudomonadota</taxon>
        <taxon>Betaproteobacteria</taxon>
        <taxon>Burkholderiales</taxon>
        <taxon>Sphaerotilaceae</taxon>
        <taxon>Roseateles</taxon>
    </lineage>
</organism>
<evidence type="ECO:0008006" key="3">
    <source>
        <dbReference type="Google" id="ProtNLM"/>
    </source>
</evidence>
<evidence type="ECO:0000313" key="2">
    <source>
        <dbReference type="Proteomes" id="UP001495147"/>
    </source>
</evidence>
<dbReference type="Proteomes" id="UP001495147">
    <property type="component" value="Unassembled WGS sequence"/>
</dbReference>
<proteinExistence type="predicted"/>
<dbReference type="RefSeq" id="WP_347706151.1">
    <property type="nucleotide sequence ID" value="NZ_JBDPZD010000006.1"/>
</dbReference>
<sequence length="137" mass="15357">MRQAPPLVVVVLPDRRAAWAVAACVTLAAGGLALRFLPWALLGLPLVAWLGFRLARPAERRLRFDGQQWWLLAPGWRDEVQVNLRIAIDLDGWLLLQATAATSRWIRYYFPLNRAGQGSIWGQLRATLISAPTRPHG</sequence>
<reference evidence="1 2" key="1">
    <citation type="submission" date="2024-05" db="EMBL/GenBank/DDBJ databases">
        <title>Roseateles sp. DJS-2-20 16S ribosomal RNA gene Genome sequencing and assembly.</title>
        <authorList>
            <person name="Woo H."/>
        </authorList>
    </citation>
    <scope>NUCLEOTIDE SEQUENCE [LARGE SCALE GENOMIC DNA]</scope>
    <source>
        <strain evidence="1 2">DJS-2-20</strain>
    </source>
</reference>
<dbReference type="EMBL" id="JBDPZD010000006">
    <property type="protein sequence ID" value="MEO3693342.1"/>
    <property type="molecule type" value="Genomic_DNA"/>
</dbReference>
<comment type="caution">
    <text evidence="1">The sequence shown here is derived from an EMBL/GenBank/DDBJ whole genome shotgun (WGS) entry which is preliminary data.</text>
</comment>
<name>A0ABV0G6I9_9BURK</name>